<dbReference type="Proteomes" id="UP000821866">
    <property type="component" value="Chromosome 2"/>
</dbReference>
<evidence type="ECO:0000313" key="3">
    <source>
        <dbReference type="Proteomes" id="UP000821866"/>
    </source>
</evidence>
<reference evidence="2" key="1">
    <citation type="journal article" date="2020" name="Cell">
        <title>Large-Scale Comparative Analyses of Tick Genomes Elucidate Their Genetic Diversity and Vector Capacities.</title>
        <authorList>
            <consortium name="Tick Genome and Microbiome Consortium (TIGMIC)"/>
            <person name="Jia N."/>
            <person name="Wang J."/>
            <person name="Shi W."/>
            <person name="Du L."/>
            <person name="Sun Y."/>
            <person name="Zhan W."/>
            <person name="Jiang J.F."/>
            <person name="Wang Q."/>
            <person name="Zhang B."/>
            <person name="Ji P."/>
            <person name="Bell-Sakyi L."/>
            <person name="Cui X.M."/>
            <person name="Yuan T.T."/>
            <person name="Jiang B.G."/>
            <person name="Yang W.F."/>
            <person name="Lam T.T."/>
            <person name="Chang Q.C."/>
            <person name="Ding S.J."/>
            <person name="Wang X.J."/>
            <person name="Zhu J.G."/>
            <person name="Ruan X.D."/>
            <person name="Zhao L."/>
            <person name="Wei J.T."/>
            <person name="Ye R.Z."/>
            <person name="Que T.C."/>
            <person name="Du C.H."/>
            <person name="Zhou Y.H."/>
            <person name="Cheng J.X."/>
            <person name="Dai P.F."/>
            <person name="Guo W.B."/>
            <person name="Han X.H."/>
            <person name="Huang E.J."/>
            <person name="Li L.F."/>
            <person name="Wei W."/>
            <person name="Gao Y.C."/>
            <person name="Liu J.Z."/>
            <person name="Shao H.Z."/>
            <person name="Wang X."/>
            <person name="Wang C.C."/>
            <person name="Yang T.C."/>
            <person name="Huo Q.B."/>
            <person name="Li W."/>
            <person name="Chen H.Y."/>
            <person name="Chen S.E."/>
            <person name="Zhou L.G."/>
            <person name="Ni X.B."/>
            <person name="Tian J.H."/>
            <person name="Sheng Y."/>
            <person name="Liu T."/>
            <person name="Pan Y.S."/>
            <person name="Xia L.Y."/>
            <person name="Li J."/>
            <person name="Zhao F."/>
            <person name="Cao W.C."/>
        </authorList>
    </citation>
    <scope>NUCLEOTIDE SEQUENCE</scope>
    <source>
        <strain evidence="2">Rmic-2018</strain>
    </source>
</reference>
<name>A0A9J6EH05_RHIMP</name>
<feature type="compositionally biased region" description="Polar residues" evidence="1">
    <location>
        <begin position="155"/>
        <end position="168"/>
    </location>
</feature>
<evidence type="ECO:0008006" key="4">
    <source>
        <dbReference type="Google" id="ProtNLM"/>
    </source>
</evidence>
<evidence type="ECO:0000256" key="1">
    <source>
        <dbReference type="SAM" id="MobiDB-lite"/>
    </source>
</evidence>
<dbReference type="VEuPathDB" id="VectorBase:LOC119179282"/>
<gene>
    <name evidence="2" type="ORF">HPB51_015627</name>
</gene>
<keyword evidence="3" id="KW-1185">Reference proteome</keyword>
<comment type="caution">
    <text evidence="2">The sequence shown here is derived from an EMBL/GenBank/DDBJ whole genome shotgun (WGS) entry which is preliminary data.</text>
</comment>
<reference evidence="2" key="2">
    <citation type="submission" date="2021-09" db="EMBL/GenBank/DDBJ databases">
        <authorList>
            <person name="Jia N."/>
            <person name="Wang J."/>
            <person name="Shi W."/>
            <person name="Du L."/>
            <person name="Sun Y."/>
            <person name="Zhan W."/>
            <person name="Jiang J."/>
            <person name="Wang Q."/>
            <person name="Zhang B."/>
            <person name="Ji P."/>
            <person name="Sakyi L.B."/>
            <person name="Cui X."/>
            <person name="Yuan T."/>
            <person name="Jiang B."/>
            <person name="Yang W."/>
            <person name="Lam T.T.-Y."/>
            <person name="Chang Q."/>
            <person name="Ding S."/>
            <person name="Wang X."/>
            <person name="Zhu J."/>
            <person name="Ruan X."/>
            <person name="Zhao L."/>
            <person name="Wei J."/>
            <person name="Que T."/>
            <person name="Du C."/>
            <person name="Cheng J."/>
            <person name="Dai P."/>
            <person name="Han X."/>
            <person name="Huang E."/>
            <person name="Gao Y."/>
            <person name="Liu J."/>
            <person name="Shao H."/>
            <person name="Ye R."/>
            <person name="Li L."/>
            <person name="Wei W."/>
            <person name="Wang X."/>
            <person name="Wang C."/>
            <person name="Huo Q."/>
            <person name="Li W."/>
            <person name="Guo W."/>
            <person name="Chen H."/>
            <person name="Chen S."/>
            <person name="Zhou L."/>
            <person name="Zhou L."/>
            <person name="Ni X."/>
            <person name="Tian J."/>
            <person name="Zhou Y."/>
            <person name="Sheng Y."/>
            <person name="Liu T."/>
            <person name="Pan Y."/>
            <person name="Xia L."/>
            <person name="Li J."/>
            <person name="Zhao F."/>
            <person name="Cao W."/>
        </authorList>
    </citation>
    <scope>NUCLEOTIDE SEQUENCE</scope>
    <source>
        <strain evidence="2">Rmic-2018</strain>
        <tissue evidence="2">Larvae</tissue>
    </source>
</reference>
<evidence type="ECO:0000313" key="2">
    <source>
        <dbReference type="EMBL" id="KAH8033721.1"/>
    </source>
</evidence>
<sequence>MAHAAARALTIHAPATDRPTRLEVKDHMTDYNDIRNAYRIARRTFPFPHPQLGRVKAVLLRQLQTRSLPSPALLDRIYPEAYQTDKCKACRRETADHMHIFWDCMKHPEEARSRTITSPLEVAAKNYDQQKQLWAIQQVIGVIEGQGPSEPATASGDQRQVTAKARTT</sequence>
<proteinExistence type="predicted"/>
<feature type="region of interest" description="Disordered" evidence="1">
    <location>
        <begin position="146"/>
        <end position="168"/>
    </location>
</feature>
<dbReference type="EMBL" id="JABSTU010000004">
    <property type="protein sequence ID" value="KAH8033721.1"/>
    <property type="molecule type" value="Genomic_DNA"/>
</dbReference>
<protein>
    <recommendedName>
        <fullName evidence="4">Tick transposon</fullName>
    </recommendedName>
</protein>
<dbReference type="AlphaFoldDB" id="A0A9J6EH05"/>
<organism evidence="2 3">
    <name type="scientific">Rhipicephalus microplus</name>
    <name type="common">Cattle tick</name>
    <name type="synonym">Boophilus microplus</name>
    <dbReference type="NCBI Taxonomy" id="6941"/>
    <lineage>
        <taxon>Eukaryota</taxon>
        <taxon>Metazoa</taxon>
        <taxon>Ecdysozoa</taxon>
        <taxon>Arthropoda</taxon>
        <taxon>Chelicerata</taxon>
        <taxon>Arachnida</taxon>
        <taxon>Acari</taxon>
        <taxon>Parasitiformes</taxon>
        <taxon>Ixodida</taxon>
        <taxon>Ixodoidea</taxon>
        <taxon>Ixodidae</taxon>
        <taxon>Rhipicephalinae</taxon>
        <taxon>Rhipicephalus</taxon>
        <taxon>Boophilus</taxon>
    </lineage>
</organism>
<accession>A0A9J6EH05</accession>